<accession>A0A8J2LFP3</accession>
<name>A0A8J2LFP3_9HEXA</name>
<organism evidence="1 2">
    <name type="scientific">Allacma fusca</name>
    <dbReference type="NCBI Taxonomy" id="39272"/>
    <lineage>
        <taxon>Eukaryota</taxon>
        <taxon>Metazoa</taxon>
        <taxon>Ecdysozoa</taxon>
        <taxon>Arthropoda</taxon>
        <taxon>Hexapoda</taxon>
        <taxon>Collembola</taxon>
        <taxon>Symphypleona</taxon>
        <taxon>Sminthuridae</taxon>
        <taxon>Allacma</taxon>
    </lineage>
</organism>
<reference evidence="1" key="1">
    <citation type="submission" date="2021-06" db="EMBL/GenBank/DDBJ databases">
        <authorList>
            <person name="Hodson N. C."/>
            <person name="Mongue J. A."/>
            <person name="Jaron S. K."/>
        </authorList>
    </citation>
    <scope>NUCLEOTIDE SEQUENCE</scope>
</reference>
<proteinExistence type="predicted"/>
<evidence type="ECO:0000313" key="2">
    <source>
        <dbReference type="Proteomes" id="UP000708208"/>
    </source>
</evidence>
<comment type="caution">
    <text evidence="1">The sequence shown here is derived from an EMBL/GenBank/DDBJ whole genome shotgun (WGS) entry which is preliminary data.</text>
</comment>
<keyword evidence="2" id="KW-1185">Reference proteome</keyword>
<dbReference type="AlphaFoldDB" id="A0A8J2LFP3"/>
<feature type="non-terminal residue" evidence="1">
    <location>
        <position position="1"/>
    </location>
</feature>
<dbReference type="EMBL" id="CAJVCH010514145">
    <property type="protein sequence ID" value="CAG7821539.1"/>
    <property type="molecule type" value="Genomic_DNA"/>
</dbReference>
<evidence type="ECO:0000313" key="1">
    <source>
        <dbReference type="EMBL" id="CAG7821539.1"/>
    </source>
</evidence>
<dbReference type="Proteomes" id="UP000708208">
    <property type="component" value="Unassembled WGS sequence"/>
</dbReference>
<gene>
    <name evidence="1" type="ORF">AFUS01_LOCUS31871</name>
</gene>
<sequence length="25" mass="3130">MQYEIYKDWRTFHFGNGIESPLLRK</sequence>
<protein>
    <submittedName>
        <fullName evidence="1">Uncharacterized protein</fullName>
    </submittedName>
</protein>